<dbReference type="Pfam" id="PF20126">
    <property type="entry name" value="TumE"/>
    <property type="match status" value="1"/>
</dbReference>
<dbReference type="EMBL" id="DSOV01000010">
    <property type="protein sequence ID" value="HEN41434.1"/>
    <property type="molecule type" value="Genomic_DNA"/>
</dbReference>
<comment type="caution">
    <text evidence="1">The sequence shown here is derived from an EMBL/GenBank/DDBJ whole genome shotgun (WGS) entry which is preliminary data.</text>
</comment>
<gene>
    <name evidence="1" type="ORF">ENQ87_03520</name>
</gene>
<sequence>MADGSILHIKEYLFSDHSRKYAYHWEDAAGNLLLRWDNAEHWEEIPTYPHHRHVGSDRNVQPSDQTDLESVLLEISARIT</sequence>
<dbReference type="InterPro" id="IPR045397">
    <property type="entry name" value="TumE-like"/>
</dbReference>
<reference evidence="1" key="1">
    <citation type="journal article" date="2020" name="mSystems">
        <title>Genome- and Community-Level Interaction Insights into Carbon Utilization and Element Cycling Functions of Hydrothermarchaeota in Hydrothermal Sediment.</title>
        <authorList>
            <person name="Zhou Z."/>
            <person name="Liu Y."/>
            <person name="Xu W."/>
            <person name="Pan J."/>
            <person name="Luo Z.H."/>
            <person name="Li M."/>
        </authorList>
    </citation>
    <scope>NUCLEOTIDE SEQUENCE [LARGE SCALE GENOMIC DNA]</scope>
    <source>
        <strain evidence="1">SpSt-349</strain>
    </source>
</reference>
<name>A0A831UFE9_GEOME</name>
<dbReference type="AlphaFoldDB" id="A0A831UFE9"/>
<accession>A0A831UFE9</accession>
<protein>
    <submittedName>
        <fullName evidence="1">Uncharacterized protein</fullName>
    </submittedName>
</protein>
<proteinExistence type="predicted"/>
<evidence type="ECO:0000313" key="1">
    <source>
        <dbReference type="EMBL" id="HEN41434.1"/>
    </source>
</evidence>
<organism evidence="1">
    <name type="scientific">Geobacter metallireducens</name>
    <dbReference type="NCBI Taxonomy" id="28232"/>
    <lineage>
        <taxon>Bacteria</taxon>
        <taxon>Pseudomonadati</taxon>
        <taxon>Thermodesulfobacteriota</taxon>
        <taxon>Desulfuromonadia</taxon>
        <taxon>Geobacterales</taxon>
        <taxon>Geobacteraceae</taxon>
        <taxon>Geobacter</taxon>
    </lineage>
</organism>